<comment type="similarity">
    <text evidence="1">Belongs to the UPF0045 family.</text>
</comment>
<evidence type="ECO:0000259" key="2">
    <source>
        <dbReference type="Pfam" id="PF01910"/>
    </source>
</evidence>
<evidence type="ECO:0000313" key="3">
    <source>
        <dbReference type="EMBL" id="TCT19369.1"/>
    </source>
</evidence>
<name>A0A4R3MYK4_9BACI</name>
<dbReference type="OrthoDB" id="5886358at2"/>
<dbReference type="EMBL" id="SMAN01000018">
    <property type="protein sequence ID" value="TCT19369.1"/>
    <property type="molecule type" value="Genomic_DNA"/>
</dbReference>
<organism evidence="3 4">
    <name type="scientific">Melghiribacillus thermohalophilus</name>
    <dbReference type="NCBI Taxonomy" id="1324956"/>
    <lineage>
        <taxon>Bacteria</taxon>
        <taxon>Bacillati</taxon>
        <taxon>Bacillota</taxon>
        <taxon>Bacilli</taxon>
        <taxon>Bacillales</taxon>
        <taxon>Bacillaceae</taxon>
        <taxon>Melghiribacillus</taxon>
    </lineage>
</organism>
<dbReference type="InterPro" id="IPR002767">
    <property type="entry name" value="Thiamine_BP"/>
</dbReference>
<dbReference type="Proteomes" id="UP000294650">
    <property type="component" value="Unassembled WGS sequence"/>
</dbReference>
<accession>A0A4R3MYK4</accession>
<dbReference type="PANTHER" id="PTHR33777">
    <property type="entry name" value="UPF0045 PROTEIN ECM15"/>
    <property type="match status" value="1"/>
</dbReference>
<sequence>MPDVNVAFQVIPKAEGKDIYPIVDEAIKVVQESGVKHEVCPFETVMEGELDQLLDIVKKAQEACIKAGATDVFTNIKIQYSAHRSVTIDEKVCKYRKS</sequence>
<dbReference type="SUPFAM" id="SSF89957">
    <property type="entry name" value="MTH1187/YkoF-like"/>
    <property type="match status" value="1"/>
</dbReference>
<dbReference type="Gene3D" id="3.30.70.930">
    <property type="match status" value="1"/>
</dbReference>
<keyword evidence="4" id="KW-1185">Reference proteome</keyword>
<dbReference type="RefSeq" id="WP_132372495.1">
    <property type="nucleotide sequence ID" value="NZ_SMAN01000018.1"/>
</dbReference>
<evidence type="ECO:0000256" key="1">
    <source>
        <dbReference type="ARBA" id="ARBA00010272"/>
    </source>
</evidence>
<gene>
    <name evidence="3" type="ORF">EDD68_11854</name>
</gene>
<dbReference type="InterPro" id="IPR051614">
    <property type="entry name" value="UPF0045_domain"/>
</dbReference>
<protein>
    <submittedName>
        <fullName evidence="3">Uncharacterized protein (TIGR00106 family)</fullName>
    </submittedName>
</protein>
<comment type="caution">
    <text evidence="3">The sequence shown here is derived from an EMBL/GenBank/DDBJ whole genome shotgun (WGS) entry which is preliminary data.</text>
</comment>
<feature type="domain" description="Thiamine-binding protein" evidence="2">
    <location>
        <begin position="6"/>
        <end position="95"/>
    </location>
</feature>
<dbReference type="InterPro" id="IPR029756">
    <property type="entry name" value="MTH1187/YkoF-like"/>
</dbReference>
<evidence type="ECO:0000313" key="4">
    <source>
        <dbReference type="Proteomes" id="UP000294650"/>
    </source>
</evidence>
<proteinExistence type="inferred from homology"/>
<reference evidence="3 4" key="1">
    <citation type="submission" date="2019-03" db="EMBL/GenBank/DDBJ databases">
        <title>Genomic Encyclopedia of Type Strains, Phase IV (KMG-IV): sequencing the most valuable type-strain genomes for metagenomic binning, comparative biology and taxonomic classification.</title>
        <authorList>
            <person name="Goeker M."/>
        </authorList>
    </citation>
    <scope>NUCLEOTIDE SEQUENCE [LARGE SCALE GENOMIC DNA]</scope>
    <source>
        <strain evidence="3 4">DSM 25894</strain>
    </source>
</reference>
<dbReference type="GO" id="GO:0005829">
    <property type="term" value="C:cytosol"/>
    <property type="evidence" value="ECO:0007669"/>
    <property type="project" value="TreeGrafter"/>
</dbReference>
<dbReference type="PANTHER" id="PTHR33777:SF1">
    <property type="entry name" value="UPF0045 PROTEIN ECM15"/>
    <property type="match status" value="1"/>
</dbReference>
<dbReference type="Pfam" id="PF01910">
    <property type="entry name" value="Thiamine_BP"/>
    <property type="match status" value="1"/>
</dbReference>
<dbReference type="AlphaFoldDB" id="A0A4R3MYK4"/>